<evidence type="ECO:0000313" key="4">
    <source>
        <dbReference type="Proteomes" id="UP000184330"/>
    </source>
</evidence>
<proteinExistence type="predicted"/>
<reference evidence="3 4" key="1">
    <citation type="submission" date="2016-03" db="EMBL/GenBank/DDBJ databases">
        <authorList>
            <person name="Ploux O."/>
        </authorList>
    </citation>
    <scope>NUCLEOTIDE SEQUENCE [LARGE SCALE GENOMIC DNA]</scope>
    <source>
        <strain evidence="3 4">UAMH 11012</strain>
    </source>
</reference>
<dbReference type="InterPro" id="IPR021986">
    <property type="entry name" value="Spherulin4"/>
</dbReference>
<organism evidence="3 4">
    <name type="scientific">Phialocephala subalpina</name>
    <dbReference type="NCBI Taxonomy" id="576137"/>
    <lineage>
        <taxon>Eukaryota</taxon>
        <taxon>Fungi</taxon>
        <taxon>Dikarya</taxon>
        <taxon>Ascomycota</taxon>
        <taxon>Pezizomycotina</taxon>
        <taxon>Leotiomycetes</taxon>
        <taxon>Helotiales</taxon>
        <taxon>Mollisiaceae</taxon>
        <taxon>Phialocephala</taxon>
        <taxon>Phialocephala fortinii species complex</taxon>
    </lineage>
</organism>
<dbReference type="Pfam" id="PF12138">
    <property type="entry name" value="Spherulin4"/>
    <property type="match status" value="1"/>
</dbReference>
<dbReference type="STRING" id="576137.A0A1L7WUZ1"/>
<keyword evidence="4" id="KW-1185">Reference proteome</keyword>
<evidence type="ECO:0000313" key="3">
    <source>
        <dbReference type="EMBL" id="CZR56592.1"/>
    </source>
</evidence>
<keyword evidence="2" id="KW-0812">Transmembrane</keyword>
<gene>
    <name evidence="3" type="ORF">PAC_06481</name>
</gene>
<evidence type="ECO:0000256" key="2">
    <source>
        <dbReference type="SAM" id="Phobius"/>
    </source>
</evidence>
<dbReference type="PANTHER" id="PTHR35040">
    <property type="match status" value="1"/>
</dbReference>
<evidence type="ECO:0000256" key="1">
    <source>
        <dbReference type="SAM" id="MobiDB-lite"/>
    </source>
</evidence>
<dbReference type="EMBL" id="FJOG01000008">
    <property type="protein sequence ID" value="CZR56592.1"/>
    <property type="molecule type" value="Genomic_DNA"/>
</dbReference>
<feature type="transmembrane region" description="Helical" evidence="2">
    <location>
        <begin position="51"/>
        <end position="72"/>
    </location>
</feature>
<sequence>MGRTFNQLRDAATPLSSLSRTPNEFPPRLPPRDRTRRNTYCKTKLFGIPLWFFWTLLLIAILALILPVAIMFGKKKRQVGPPTVLVPLYIYPDPGAWDPLFSAVEKYPKINFTIIINPNSGPEGLDGNYTRDIPPLNFYPNVRTVGYVSTNYTNRNFSLVEGDIRTYASWAGNASMLGMGMRGIFLDEVVSGWSDAAANFYAILAAVIRDETGLGRDPLIIHNPGTLPDARYLTSRSSNVTVIFENSWDNYNAVDLRASIRTLRKTAGVGREALAAIIYDVPDGEPDVESTNGDNKGTVVGNLRNVVGSLYLTGSGVGGDIYAGFWTRWGDWVEQMAS</sequence>
<dbReference type="AlphaFoldDB" id="A0A1L7WUZ1"/>
<dbReference type="OrthoDB" id="5342184at2759"/>
<accession>A0A1L7WUZ1</accession>
<keyword evidence="2" id="KW-1133">Transmembrane helix</keyword>
<keyword evidence="2" id="KW-0472">Membrane</keyword>
<name>A0A1L7WUZ1_9HELO</name>
<protein>
    <submittedName>
        <fullName evidence="3">Related to cell surface spherulin 4-like protein</fullName>
    </submittedName>
</protein>
<dbReference type="Proteomes" id="UP000184330">
    <property type="component" value="Unassembled WGS sequence"/>
</dbReference>
<feature type="region of interest" description="Disordered" evidence="1">
    <location>
        <begin position="16"/>
        <end position="35"/>
    </location>
</feature>
<dbReference type="PANTHER" id="PTHR35040:SF9">
    <property type="entry name" value="4-LIKE CELL SURFACE PROTEIN, PUTATIVE (AFU_ORTHOLOGUE AFUA_4G14080)-RELATED"/>
    <property type="match status" value="1"/>
</dbReference>